<keyword evidence="2" id="KW-1185">Reference proteome</keyword>
<protein>
    <submittedName>
        <fullName evidence="1">Uncharacterized protein</fullName>
    </submittedName>
</protein>
<accession>A0A5C6ZYE3</accession>
<sequence>MKHHNYTYNLFLEKDYTAIEIVNFLYRDLETNDPKTKSLAVIEILEVFVNRLRSEIYTIRIELENEAGNHFKTLTNQLAAAVTYLEKIINKTIAHYKNGINYKLRKLQQMRQEIAVIGLYLEV</sequence>
<dbReference type="OrthoDB" id="1442607at2"/>
<dbReference type="AlphaFoldDB" id="A0A5C6ZYE3"/>
<name>A0A5C6ZYE3_9FLAO</name>
<dbReference type="Proteomes" id="UP000321367">
    <property type="component" value="Unassembled WGS sequence"/>
</dbReference>
<evidence type="ECO:0000313" key="1">
    <source>
        <dbReference type="EMBL" id="TXD94388.1"/>
    </source>
</evidence>
<dbReference type="EMBL" id="VORY01000005">
    <property type="protein sequence ID" value="TXD94388.1"/>
    <property type="molecule type" value="Genomic_DNA"/>
</dbReference>
<evidence type="ECO:0000313" key="2">
    <source>
        <dbReference type="Proteomes" id="UP000321367"/>
    </source>
</evidence>
<proteinExistence type="predicted"/>
<comment type="caution">
    <text evidence="1">The sequence shown here is derived from an EMBL/GenBank/DDBJ whole genome shotgun (WGS) entry which is preliminary data.</text>
</comment>
<gene>
    <name evidence="1" type="ORF">ES724_07000</name>
</gene>
<organism evidence="1 2">
    <name type="scientific">Gillisia hiemivivida</name>
    <dbReference type="NCBI Taxonomy" id="291190"/>
    <lineage>
        <taxon>Bacteria</taxon>
        <taxon>Pseudomonadati</taxon>
        <taxon>Bacteroidota</taxon>
        <taxon>Flavobacteriia</taxon>
        <taxon>Flavobacteriales</taxon>
        <taxon>Flavobacteriaceae</taxon>
        <taxon>Gillisia</taxon>
    </lineage>
</organism>
<dbReference type="RefSeq" id="WP_146931418.1">
    <property type="nucleotide sequence ID" value="NZ_CBCSHZ010000007.1"/>
</dbReference>
<reference evidence="1 2" key="1">
    <citation type="submission" date="2019-08" db="EMBL/GenBank/DDBJ databases">
        <title>Genome sequence of Gillisia hiemivivida IC154 (type strain).</title>
        <authorList>
            <person name="Bowman J.P."/>
        </authorList>
    </citation>
    <scope>NUCLEOTIDE SEQUENCE [LARGE SCALE GENOMIC DNA]</scope>
    <source>
        <strain evidence="1 2">IC154</strain>
    </source>
</reference>